<evidence type="ECO:0000313" key="1">
    <source>
        <dbReference type="EMBL" id="KXF81450.1"/>
    </source>
</evidence>
<keyword evidence="2" id="KW-1185">Reference proteome</keyword>
<accession>A0A135I7L2</accession>
<reference evidence="1 2" key="1">
    <citation type="submission" date="2015-11" db="EMBL/GenBank/DDBJ databases">
        <title>Genomic Taxonomy of the Vibrionaceae.</title>
        <authorList>
            <person name="Gomez-Gil B."/>
            <person name="Enciso-Ibarra J."/>
        </authorList>
    </citation>
    <scope>NUCLEOTIDE SEQUENCE [LARGE SCALE GENOMIC DNA]</scope>
    <source>
        <strain evidence="1 2">CAIM 912</strain>
    </source>
</reference>
<proteinExistence type="predicted"/>
<gene>
    <name evidence="1" type="ORF">ATN88_01630</name>
</gene>
<evidence type="ECO:0000313" key="2">
    <source>
        <dbReference type="Proteomes" id="UP000070529"/>
    </source>
</evidence>
<protein>
    <submittedName>
        <fullName evidence="1">Uncharacterized protein</fullName>
    </submittedName>
</protein>
<sequence length="107" mass="12075">MNIHLFTLILFPDKNALSVQLNSSENLKTLKRKIRQQYPMQTSTNRAWLTALVVRLQHSETSAIIPTKGNCLKAESNEIILFKCDGGSHSRDMLILGVLAPLSLEWL</sequence>
<comment type="caution">
    <text evidence="1">The sequence shown here is derived from an EMBL/GenBank/DDBJ whole genome shotgun (WGS) entry which is preliminary data.</text>
</comment>
<dbReference type="AlphaFoldDB" id="A0A135I7L2"/>
<organism evidence="1 2">
    <name type="scientific">Enterovibrio coralii</name>
    <dbReference type="NCBI Taxonomy" id="294935"/>
    <lineage>
        <taxon>Bacteria</taxon>
        <taxon>Pseudomonadati</taxon>
        <taxon>Pseudomonadota</taxon>
        <taxon>Gammaproteobacteria</taxon>
        <taxon>Vibrionales</taxon>
        <taxon>Vibrionaceae</taxon>
        <taxon>Enterovibrio</taxon>
    </lineage>
</organism>
<dbReference type="EMBL" id="LNTY01000034">
    <property type="protein sequence ID" value="KXF81450.1"/>
    <property type="molecule type" value="Genomic_DNA"/>
</dbReference>
<name>A0A135I7L2_9GAMM</name>
<dbReference type="Proteomes" id="UP000070529">
    <property type="component" value="Unassembled WGS sequence"/>
</dbReference>